<reference evidence="1 2" key="1">
    <citation type="journal article" date="2015" name="Genome Announc.">
        <title>Expanding the biotechnology potential of lactobacilli through comparative genomics of 213 strains and associated genera.</title>
        <authorList>
            <person name="Sun Z."/>
            <person name="Harris H.M."/>
            <person name="McCann A."/>
            <person name="Guo C."/>
            <person name="Argimon S."/>
            <person name="Zhang W."/>
            <person name="Yang X."/>
            <person name="Jeffery I.B."/>
            <person name="Cooney J.C."/>
            <person name="Kagawa T.F."/>
            <person name="Liu W."/>
            <person name="Song Y."/>
            <person name="Salvetti E."/>
            <person name="Wrobel A."/>
            <person name="Rasinkangas P."/>
            <person name="Parkhill J."/>
            <person name="Rea M.C."/>
            <person name="O'Sullivan O."/>
            <person name="Ritari J."/>
            <person name="Douillard F.P."/>
            <person name="Paul Ross R."/>
            <person name="Yang R."/>
            <person name="Briner A.E."/>
            <person name="Felis G.E."/>
            <person name="de Vos W.M."/>
            <person name="Barrangou R."/>
            <person name="Klaenhammer T.R."/>
            <person name="Caufield P.W."/>
            <person name="Cui Y."/>
            <person name="Zhang H."/>
            <person name="O'Toole P.W."/>
        </authorList>
    </citation>
    <scope>NUCLEOTIDE SEQUENCE [LARGE SCALE GENOMIC DNA]</scope>
    <source>
        <strain evidence="1 2">DSM 22697</strain>
    </source>
</reference>
<dbReference type="PATRIC" id="fig|1423730.4.peg.1936"/>
<accession>A0A0R2F0Y6</accession>
<dbReference type="EMBL" id="AYZJ01000034">
    <property type="protein sequence ID" value="KRN22224.1"/>
    <property type="molecule type" value="Genomic_DNA"/>
</dbReference>
<dbReference type="Proteomes" id="UP000050865">
    <property type="component" value="Unassembled WGS sequence"/>
</dbReference>
<sequence length="126" mass="14064">MERNIMAENTVKKATKIVVDIPDEDVATAEKAMNDQGFVTPKELPKLTNIDYSRSLAAALTKAREGKSEEGYIYSEEFDFAGGEIGNIVWNMDKIKTRDDAKRTLADHMGLTMPTETLSKADKETF</sequence>
<protein>
    <submittedName>
        <fullName evidence="1">Uncharacterized protein</fullName>
    </submittedName>
</protein>
<evidence type="ECO:0000313" key="2">
    <source>
        <dbReference type="Proteomes" id="UP000050865"/>
    </source>
</evidence>
<proteinExistence type="predicted"/>
<name>A0A0R2F0Y6_9LACO</name>
<keyword evidence="2" id="KW-1185">Reference proteome</keyword>
<dbReference type="AlphaFoldDB" id="A0A0R2F0Y6"/>
<dbReference type="STRING" id="1423730.FC75_GL001860"/>
<comment type="caution">
    <text evidence="1">The sequence shown here is derived from an EMBL/GenBank/DDBJ whole genome shotgun (WGS) entry which is preliminary data.</text>
</comment>
<gene>
    <name evidence="1" type="ORF">FC75_GL001860</name>
</gene>
<evidence type="ECO:0000313" key="1">
    <source>
        <dbReference type="EMBL" id="KRN22224.1"/>
    </source>
</evidence>
<organism evidence="1 2">
    <name type="scientific">Lacticaseibacillus camelliae DSM 22697 = JCM 13995</name>
    <dbReference type="NCBI Taxonomy" id="1423730"/>
    <lineage>
        <taxon>Bacteria</taxon>
        <taxon>Bacillati</taxon>
        <taxon>Bacillota</taxon>
        <taxon>Bacilli</taxon>
        <taxon>Lactobacillales</taxon>
        <taxon>Lactobacillaceae</taxon>
        <taxon>Lacticaseibacillus</taxon>
    </lineage>
</organism>